<name>A0A5C6CFE6_9BACT</name>
<keyword evidence="2" id="KW-1185">Reference proteome</keyword>
<dbReference type="Proteomes" id="UP000316304">
    <property type="component" value="Unassembled WGS sequence"/>
</dbReference>
<comment type="caution">
    <text evidence="1">The sequence shown here is derived from an EMBL/GenBank/DDBJ whole genome shotgun (WGS) entry which is preliminary data.</text>
</comment>
<evidence type="ECO:0000313" key="2">
    <source>
        <dbReference type="Proteomes" id="UP000316304"/>
    </source>
</evidence>
<dbReference type="RefSeq" id="WP_146595632.1">
    <property type="nucleotide sequence ID" value="NZ_SJPT01000005.1"/>
</dbReference>
<protein>
    <submittedName>
        <fullName evidence="1">Uncharacterized protein</fullName>
    </submittedName>
</protein>
<dbReference type="AlphaFoldDB" id="A0A5C6CFE6"/>
<reference evidence="1 2" key="1">
    <citation type="submission" date="2019-02" db="EMBL/GenBank/DDBJ databases">
        <title>Deep-cultivation of Planctomycetes and their phenomic and genomic characterization uncovers novel biology.</title>
        <authorList>
            <person name="Wiegand S."/>
            <person name="Jogler M."/>
            <person name="Boedeker C."/>
            <person name="Pinto D."/>
            <person name="Vollmers J."/>
            <person name="Rivas-Marin E."/>
            <person name="Kohn T."/>
            <person name="Peeters S.H."/>
            <person name="Heuer A."/>
            <person name="Rast P."/>
            <person name="Oberbeckmann S."/>
            <person name="Bunk B."/>
            <person name="Jeske O."/>
            <person name="Meyerdierks A."/>
            <person name="Storesund J.E."/>
            <person name="Kallscheuer N."/>
            <person name="Luecker S."/>
            <person name="Lage O.M."/>
            <person name="Pohl T."/>
            <person name="Merkel B.J."/>
            <person name="Hornburger P."/>
            <person name="Mueller R.-W."/>
            <person name="Bruemmer F."/>
            <person name="Labrenz M."/>
            <person name="Spormann A.M."/>
            <person name="Op Den Camp H."/>
            <person name="Overmann J."/>
            <person name="Amann R."/>
            <person name="Jetten M.S.M."/>
            <person name="Mascher T."/>
            <person name="Medema M.H."/>
            <person name="Devos D.P."/>
            <person name="Kaster A.-K."/>
            <person name="Ovreas L."/>
            <person name="Rohde M."/>
            <person name="Galperin M.Y."/>
            <person name="Jogler C."/>
        </authorList>
    </citation>
    <scope>NUCLEOTIDE SEQUENCE [LARGE SCALE GENOMIC DNA]</scope>
    <source>
        <strain evidence="1 2">Pla52o</strain>
    </source>
</reference>
<accession>A0A5C6CFE6</accession>
<evidence type="ECO:0000313" key="1">
    <source>
        <dbReference type="EMBL" id="TWU22467.1"/>
    </source>
</evidence>
<proteinExistence type="predicted"/>
<sequence length="139" mass="15037">MSLNNDQLAIVKDELTNDPTGLGLSTLAQDDEANANLLNEIRESIQVYRASVASNDFTVPVDEWNGLTDGQRSWLTHEMADGSVNPSVFAPEFNKLFSAQTAARVAFDAVAKESASRARELLGVYVHVTPSDVANARNA</sequence>
<gene>
    <name evidence="1" type="ORF">Pla52o_35230</name>
</gene>
<organism evidence="1 2">
    <name type="scientific">Novipirellula galeiformis</name>
    <dbReference type="NCBI Taxonomy" id="2528004"/>
    <lineage>
        <taxon>Bacteria</taxon>
        <taxon>Pseudomonadati</taxon>
        <taxon>Planctomycetota</taxon>
        <taxon>Planctomycetia</taxon>
        <taxon>Pirellulales</taxon>
        <taxon>Pirellulaceae</taxon>
        <taxon>Novipirellula</taxon>
    </lineage>
</organism>
<dbReference type="EMBL" id="SJPT01000005">
    <property type="protein sequence ID" value="TWU22467.1"/>
    <property type="molecule type" value="Genomic_DNA"/>
</dbReference>